<dbReference type="EMBL" id="RCHU01000091">
    <property type="protein sequence ID" value="TKS15282.1"/>
    <property type="molecule type" value="Genomic_DNA"/>
</dbReference>
<dbReference type="AlphaFoldDB" id="A0A4U5QVU7"/>
<accession>A0A4U5QVU7</accession>
<evidence type="ECO:0000313" key="1">
    <source>
        <dbReference type="EMBL" id="TKS15282.1"/>
    </source>
</evidence>
<comment type="caution">
    <text evidence="1">The sequence shown here is derived from an EMBL/GenBank/DDBJ whole genome shotgun (WGS) entry which is preliminary data.</text>
</comment>
<gene>
    <name evidence="1" type="ORF">D5086_0000033190</name>
</gene>
<reference evidence="1" key="1">
    <citation type="submission" date="2018-10" db="EMBL/GenBank/DDBJ databases">
        <title>Population genomic analysis revealed the cold adaptation of white poplar.</title>
        <authorList>
            <person name="Liu Y.-J."/>
        </authorList>
    </citation>
    <scope>NUCLEOTIDE SEQUENCE [LARGE SCALE GENOMIC DNA]</scope>
    <source>
        <strain evidence="1">PAL-ZL1</strain>
    </source>
</reference>
<proteinExistence type="predicted"/>
<sequence>MAVLANEEGTTPVGAMLEKSCCWRRLFTVAKKAISGLWPIEEKLGVVGSVREEISGERRLGRTKSKLGKGIGTPLCKAELTAVSGLVFGGGRLEGGRRKATGEGDGVFWLVKITVGSG</sequence>
<name>A0A4U5QVU7_POPAL</name>
<organism evidence="1">
    <name type="scientific">Populus alba</name>
    <name type="common">White poplar</name>
    <dbReference type="NCBI Taxonomy" id="43335"/>
    <lineage>
        <taxon>Eukaryota</taxon>
        <taxon>Viridiplantae</taxon>
        <taxon>Streptophyta</taxon>
        <taxon>Embryophyta</taxon>
        <taxon>Tracheophyta</taxon>
        <taxon>Spermatophyta</taxon>
        <taxon>Magnoliopsida</taxon>
        <taxon>eudicotyledons</taxon>
        <taxon>Gunneridae</taxon>
        <taxon>Pentapetalae</taxon>
        <taxon>rosids</taxon>
        <taxon>fabids</taxon>
        <taxon>Malpighiales</taxon>
        <taxon>Salicaceae</taxon>
        <taxon>Saliceae</taxon>
        <taxon>Populus</taxon>
    </lineage>
</organism>
<protein>
    <submittedName>
        <fullName evidence="1">Uncharacterized protein</fullName>
    </submittedName>
</protein>